<dbReference type="InterPro" id="IPR013767">
    <property type="entry name" value="PAS_fold"/>
</dbReference>
<dbReference type="Pfam" id="PF00072">
    <property type="entry name" value="Response_reg"/>
    <property type="match status" value="1"/>
</dbReference>
<dbReference type="PANTHER" id="PTHR43065">
    <property type="entry name" value="SENSOR HISTIDINE KINASE"/>
    <property type="match status" value="1"/>
</dbReference>
<feature type="domain" description="PAS" evidence="13">
    <location>
        <begin position="337"/>
        <end position="407"/>
    </location>
</feature>
<keyword evidence="8" id="KW-0902">Two-component regulatory system</keyword>
<dbReference type="PROSITE" id="PS50110">
    <property type="entry name" value="RESPONSE_REGULATORY"/>
    <property type="match status" value="1"/>
</dbReference>
<dbReference type="Gene3D" id="3.30.565.10">
    <property type="entry name" value="Histidine kinase-like ATPase, C-terminal domain"/>
    <property type="match status" value="1"/>
</dbReference>
<dbReference type="SMART" id="SM00387">
    <property type="entry name" value="HATPase_c"/>
    <property type="match status" value="1"/>
</dbReference>
<dbReference type="PROSITE" id="PS50109">
    <property type="entry name" value="HIS_KIN"/>
    <property type="match status" value="1"/>
</dbReference>
<dbReference type="Gene3D" id="1.10.287.130">
    <property type="match status" value="1"/>
</dbReference>
<dbReference type="InterPro" id="IPR003594">
    <property type="entry name" value="HATPase_dom"/>
</dbReference>
<dbReference type="Pfam" id="PF00989">
    <property type="entry name" value="PAS"/>
    <property type="match status" value="1"/>
</dbReference>
<evidence type="ECO:0000259" key="13">
    <source>
        <dbReference type="PROSITE" id="PS50112"/>
    </source>
</evidence>
<evidence type="ECO:0000256" key="2">
    <source>
        <dbReference type="ARBA" id="ARBA00012438"/>
    </source>
</evidence>
<dbReference type="SUPFAM" id="SSF55874">
    <property type="entry name" value="ATPase domain of HSP90 chaperone/DNA topoisomerase II/histidine kinase"/>
    <property type="match status" value="1"/>
</dbReference>
<evidence type="ECO:0000259" key="11">
    <source>
        <dbReference type="PROSITE" id="PS50109"/>
    </source>
</evidence>
<dbReference type="InterPro" id="IPR005467">
    <property type="entry name" value="His_kinase_dom"/>
</dbReference>
<dbReference type="eggNOG" id="COG2204">
    <property type="taxonomic scope" value="Bacteria"/>
</dbReference>
<dbReference type="CDD" id="cd00156">
    <property type="entry name" value="REC"/>
    <property type="match status" value="1"/>
</dbReference>
<dbReference type="NCBIfam" id="TIGR00229">
    <property type="entry name" value="sensory_box"/>
    <property type="match status" value="2"/>
</dbReference>
<protein>
    <recommendedName>
        <fullName evidence="2">histidine kinase</fullName>
        <ecNumber evidence="2">2.7.13.3</ecNumber>
    </recommendedName>
</protein>
<dbReference type="Pfam" id="PF02518">
    <property type="entry name" value="HATPase_c"/>
    <property type="match status" value="1"/>
</dbReference>
<evidence type="ECO:0000256" key="4">
    <source>
        <dbReference type="ARBA" id="ARBA00022679"/>
    </source>
</evidence>
<feature type="modified residue" description="4-aspartylphosphate" evidence="9">
    <location>
        <position position="773"/>
    </location>
</feature>
<dbReference type="EMBL" id="CP001322">
    <property type="protein sequence ID" value="ACL03843.1"/>
    <property type="molecule type" value="Genomic_DNA"/>
</dbReference>
<dbReference type="RefSeq" id="WP_015946919.1">
    <property type="nucleotide sequence ID" value="NC_011768.1"/>
</dbReference>
<gene>
    <name evidence="14" type="ordered locus">Dalk_2149</name>
</gene>
<dbReference type="EC" id="2.7.13.3" evidence="2"/>
<dbReference type="InterPro" id="IPR036890">
    <property type="entry name" value="HATPase_C_sf"/>
</dbReference>
<dbReference type="InterPro" id="IPR011006">
    <property type="entry name" value="CheY-like_superfamily"/>
</dbReference>
<keyword evidence="3 9" id="KW-0597">Phosphoprotein</keyword>
<dbReference type="PANTHER" id="PTHR43065:SF46">
    <property type="entry name" value="C4-DICARBOXYLATE TRANSPORT SENSOR PROTEIN DCTB"/>
    <property type="match status" value="1"/>
</dbReference>
<feature type="domain" description="Response regulatory" evidence="12">
    <location>
        <begin position="722"/>
        <end position="838"/>
    </location>
</feature>
<dbReference type="PROSITE" id="PS50112">
    <property type="entry name" value="PAS"/>
    <property type="match status" value="1"/>
</dbReference>
<evidence type="ECO:0000256" key="8">
    <source>
        <dbReference type="ARBA" id="ARBA00023012"/>
    </source>
</evidence>
<feature type="domain" description="Histidine kinase" evidence="11">
    <location>
        <begin position="482"/>
        <end position="702"/>
    </location>
</feature>
<dbReference type="eggNOG" id="COG4191">
    <property type="taxonomic scope" value="Bacteria"/>
</dbReference>
<evidence type="ECO:0000256" key="10">
    <source>
        <dbReference type="SAM" id="MobiDB-lite"/>
    </source>
</evidence>
<evidence type="ECO:0000256" key="6">
    <source>
        <dbReference type="ARBA" id="ARBA00022777"/>
    </source>
</evidence>
<dbReference type="GO" id="GO:0000155">
    <property type="term" value="F:phosphorelay sensor kinase activity"/>
    <property type="evidence" value="ECO:0007669"/>
    <property type="project" value="InterPro"/>
</dbReference>
<evidence type="ECO:0000256" key="3">
    <source>
        <dbReference type="ARBA" id="ARBA00022553"/>
    </source>
</evidence>
<dbReference type="AlphaFoldDB" id="B8FF26"/>
<dbReference type="SUPFAM" id="SSF47384">
    <property type="entry name" value="Homodimeric domain of signal transducing histidine kinase"/>
    <property type="match status" value="1"/>
</dbReference>
<accession>B8FF26</accession>
<dbReference type="Pfam" id="PF08448">
    <property type="entry name" value="PAS_4"/>
    <property type="match status" value="1"/>
</dbReference>
<sequence length="845" mass="93323">MEDSKRSSVESQLSENTANKAGRHPIHNLADNAHGTPPALEEMDSVLAGFFRATGVSVSLLTYPEGRTAAQAGWQSLCKGFHLSDARSGRVCRDNCLSLLASMDGGDNPAARICGFGLTDAALPIFHDGKQVFTLIAGQALTQEDPDPKKFAEICREYGYNQESYLDALTRIPRMSMHKLLDHLRFLAQTVASLYSRDASLKEKNGALEKLAAAKESYRSLVRSLPEIVMRLDSEGRILALNRTLDGTPVEMVLGSNVLTYISSKFRTNLDKAIRQVLETGRAGDLEVKAAGPNQSIKSWYEVRITPIEMEGEPPDLTMIATDITRRKAALKALVESELKYQTMLDSLQEGFFELDLEGNLIFVNDALCRIYGLSREEMLGLGYRQYTRSETASQLFEMFNRIYRTGEPARVVQYQVVKLDGTPVQIQMSASLKTVDGKPAGFRCICRDISHILEAQKEKDRLEKKLTQAQKLEAIGTLAGGVAHDFNNLLTGLQGNVSLMLQDLEPVHPHYDRIQDMEAYIAAATGLTRQLLGFARGGKYEVRTLDMNKLVDKTLHMFGRAAKEVTIHRDFQGSWAVDADSGQLEQVLLNLFVNAGQAMPDGGDLYIQTQNIQLDEIFVKPYSLEPGKYIKVSVTDTGHGMDEATQQKVFDPFFTTKDVSRGTGLGLSSAYGIIKNHQGMLTVYSAPGKGATFNIYLPAAAKTEVAMEEKASLGILYGSETLLLVDDEDVIIKTGGEILKALGYQVHLAGNARTALEIFKESHREIDMVILDMIMPDMTGEEVYDQLKLIDPAVRVLLSSGYSLNGQAVEIMQKGCNGFIQKPFNLEQLSHKIREVLGKNDCSE</sequence>
<dbReference type="CDD" id="cd00082">
    <property type="entry name" value="HisKA"/>
    <property type="match status" value="1"/>
</dbReference>
<dbReference type="InterPro" id="IPR003661">
    <property type="entry name" value="HisK_dim/P_dom"/>
</dbReference>
<dbReference type="PRINTS" id="PR00344">
    <property type="entry name" value="BCTRLSENSOR"/>
</dbReference>
<keyword evidence="5" id="KW-0547">Nucleotide-binding</keyword>
<dbReference type="InterPro" id="IPR036097">
    <property type="entry name" value="HisK_dim/P_sf"/>
</dbReference>
<evidence type="ECO:0000259" key="12">
    <source>
        <dbReference type="PROSITE" id="PS50110"/>
    </source>
</evidence>
<dbReference type="CDD" id="cd00130">
    <property type="entry name" value="PAS"/>
    <property type="match status" value="2"/>
</dbReference>
<evidence type="ECO:0000313" key="14">
    <source>
        <dbReference type="EMBL" id="ACL03843.1"/>
    </source>
</evidence>
<dbReference type="SUPFAM" id="SSF55785">
    <property type="entry name" value="PYP-like sensor domain (PAS domain)"/>
    <property type="match status" value="2"/>
</dbReference>
<dbReference type="Proteomes" id="UP000000739">
    <property type="component" value="Chromosome"/>
</dbReference>
<dbReference type="HOGENOM" id="CLU_000445_114_51_7"/>
<dbReference type="KEGG" id="dal:Dalk_2149"/>
<reference evidence="14 15" key="1">
    <citation type="journal article" date="2012" name="Environ. Microbiol.">
        <title>The genome sequence of Desulfatibacillum alkenivorans AK-01: a blueprint for anaerobic alkane oxidation.</title>
        <authorList>
            <person name="Callaghan A.V."/>
            <person name="Morris B.E."/>
            <person name="Pereira I.A."/>
            <person name="McInerney M.J."/>
            <person name="Austin R.N."/>
            <person name="Groves J.T."/>
            <person name="Kukor J.J."/>
            <person name="Suflita J.M."/>
            <person name="Young L.Y."/>
            <person name="Zylstra G.J."/>
            <person name="Wawrik B."/>
        </authorList>
    </citation>
    <scope>NUCLEOTIDE SEQUENCE [LARGE SCALE GENOMIC DNA]</scope>
    <source>
        <strain evidence="14 15">AK-01</strain>
    </source>
</reference>
<evidence type="ECO:0000256" key="1">
    <source>
        <dbReference type="ARBA" id="ARBA00000085"/>
    </source>
</evidence>
<evidence type="ECO:0000313" key="15">
    <source>
        <dbReference type="Proteomes" id="UP000000739"/>
    </source>
</evidence>
<dbReference type="InterPro" id="IPR035965">
    <property type="entry name" value="PAS-like_dom_sf"/>
</dbReference>
<dbReference type="SUPFAM" id="SSF52172">
    <property type="entry name" value="CheY-like"/>
    <property type="match status" value="1"/>
</dbReference>
<keyword evidence="4" id="KW-0808">Transferase</keyword>
<keyword evidence="7" id="KW-0067">ATP-binding</keyword>
<dbReference type="InterPro" id="IPR018771">
    <property type="entry name" value="PocR_dom"/>
</dbReference>
<feature type="compositionally biased region" description="Polar residues" evidence="10">
    <location>
        <begin position="9"/>
        <end position="19"/>
    </location>
</feature>
<dbReference type="InterPro" id="IPR004358">
    <property type="entry name" value="Sig_transdc_His_kin-like_C"/>
</dbReference>
<dbReference type="Gene3D" id="3.30.450.20">
    <property type="entry name" value="PAS domain"/>
    <property type="match status" value="2"/>
</dbReference>
<dbReference type="InterPro" id="IPR001789">
    <property type="entry name" value="Sig_transdc_resp-reg_receiver"/>
</dbReference>
<dbReference type="eggNOG" id="COG4936">
    <property type="taxonomic scope" value="Bacteria"/>
</dbReference>
<dbReference type="SMART" id="SM00091">
    <property type="entry name" value="PAS"/>
    <property type="match status" value="2"/>
</dbReference>
<evidence type="ECO:0000256" key="9">
    <source>
        <dbReference type="PROSITE-ProRule" id="PRU00169"/>
    </source>
</evidence>
<evidence type="ECO:0000256" key="7">
    <source>
        <dbReference type="ARBA" id="ARBA00022840"/>
    </source>
</evidence>
<keyword evidence="15" id="KW-1185">Reference proteome</keyword>
<proteinExistence type="predicted"/>
<keyword evidence="6 14" id="KW-0418">Kinase</keyword>
<comment type="catalytic activity">
    <reaction evidence="1">
        <text>ATP + protein L-histidine = ADP + protein N-phospho-L-histidine.</text>
        <dbReference type="EC" id="2.7.13.3"/>
    </reaction>
</comment>
<organism evidence="14 15">
    <name type="scientific">Desulfatibacillum aliphaticivorans</name>
    <dbReference type="NCBI Taxonomy" id="218208"/>
    <lineage>
        <taxon>Bacteria</taxon>
        <taxon>Pseudomonadati</taxon>
        <taxon>Thermodesulfobacteriota</taxon>
        <taxon>Desulfobacteria</taxon>
        <taxon>Desulfobacterales</taxon>
        <taxon>Desulfatibacillaceae</taxon>
        <taxon>Desulfatibacillum</taxon>
    </lineage>
</organism>
<name>B8FF26_DESAL</name>
<dbReference type="GO" id="GO:0005524">
    <property type="term" value="F:ATP binding"/>
    <property type="evidence" value="ECO:0007669"/>
    <property type="project" value="UniProtKB-KW"/>
</dbReference>
<dbReference type="Pfam" id="PF10114">
    <property type="entry name" value="PocR"/>
    <property type="match status" value="1"/>
</dbReference>
<dbReference type="InterPro" id="IPR000014">
    <property type="entry name" value="PAS"/>
</dbReference>
<feature type="region of interest" description="Disordered" evidence="10">
    <location>
        <begin position="1"/>
        <end position="37"/>
    </location>
</feature>
<evidence type="ECO:0000256" key="5">
    <source>
        <dbReference type="ARBA" id="ARBA00022741"/>
    </source>
</evidence>
<dbReference type="SMART" id="SM00448">
    <property type="entry name" value="REC"/>
    <property type="match status" value="1"/>
</dbReference>
<dbReference type="Gene3D" id="3.40.50.2300">
    <property type="match status" value="1"/>
</dbReference>
<dbReference type="InterPro" id="IPR013656">
    <property type="entry name" value="PAS_4"/>
</dbReference>
<dbReference type="GO" id="GO:0006355">
    <property type="term" value="P:regulation of DNA-templated transcription"/>
    <property type="evidence" value="ECO:0007669"/>
    <property type="project" value="InterPro"/>
</dbReference>